<accession>A0A507BTU4</accession>
<dbReference type="GO" id="GO:0046872">
    <property type="term" value="F:metal ion binding"/>
    <property type="evidence" value="ECO:0007669"/>
    <property type="project" value="TreeGrafter"/>
</dbReference>
<dbReference type="InterPro" id="IPR011032">
    <property type="entry name" value="GroES-like_sf"/>
</dbReference>
<keyword evidence="6" id="KW-1185">Reference proteome</keyword>
<dbReference type="GeneID" id="42007183"/>
<evidence type="ECO:0008006" key="7">
    <source>
        <dbReference type="Google" id="ProtNLM"/>
    </source>
</evidence>
<dbReference type="RefSeq" id="XP_031022134.1">
    <property type="nucleotide sequence ID" value="XM_031171886.1"/>
</dbReference>
<dbReference type="AlphaFoldDB" id="A0A507BTU4"/>
<dbReference type="GO" id="GO:0005524">
    <property type="term" value="F:ATP binding"/>
    <property type="evidence" value="ECO:0007669"/>
    <property type="project" value="InterPro"/>
</dbReference>
<evidence type="ECO:0000313" key="6">
    <source>
        <dbReference type="Proteomes" id="UP000319731"/>
    </source>
</evidence>
<dbReference type="CDD" id="cd00320">
    <property type="entry name" value="cpn10"/>
    <property type="match status" value="1"/>
</dbReference>
<name>A0A507BTU4_9FUNG</name>
<dbReference type="GO" id="GO:0005759">
    <property type="term" value="C:mitochondrial matrix"/>
    <property type="evidence" value="ECO:0007669"/>
    <property type="project" value="TreeGrafter"/>
</dbReference>
<comment type="caution">
    <text evidence="5">The sequence shown here is derived from an EMBL/GenBank/DDBJ whole genome shotgun (WGS) entry which is preliminary data.</text>
</comment>
<evidence type="ECO:0000256" key="4">
    <source>
        <dbReference type="RuleBase" id="RU003479"/>
    </source>
</evidence>
<dbReference type="SMART" id="SM00883">
    <property type="entry name" value="Cpn10"/>
    <property type="match status" value="1"/>
</dbReference>
<keyword evidence="2 4" id="KW-0143">Chaperone</keyword>
<evidence type="ECO:0000256" key="1">
    <source>
        <dbReference type="ARBA" id="ARBA00006975"/>
    </source>
</evidence>
<dbReference type="Pfam" id="PF00166">
    <property type="entry name" value="Cpn10"/>
    <property type="match status" value="1"/>
</dbReference>
<dbReference type="PRINTS" id="PR00297">
    <property type="entry name" value="CHAPERONIN10"/>
</dbReference>
<dbReference type="InterPro" id="IPR020818">
    <property type="entry name" value="Chaperonin_GroES"/>
</dbReference>
<dbReference type="PANTHER" id="PTHR10772">
    <property type="entry name" value="10 KDA HEAT SHOCK PROTEIN"/>
    <property type="match status" value="1"/>
</dbReference>
<organism evidence="5 6">
    <name type="scientific">Synchytrium microbalum</name>
    <dbReference type="NCBI Taxonomy" id="1806994"/>
    <lineage>
        <taxon>Eukaryota</taxon>
        <taxon>Fungi</taxon>
        <taxon>Fungi incertae sedis</taxon>
        <taxon>Chytridiomycota</taxon>
        <taxon>Chytridiomycota incertae sedis</taxon>
        <taxon>Chytridiomycetes</taxon>
        <taxon>Synchytriales</taxon>
        <taxon>Synchytriaceae</taxon>
        <taxon>Synchytrium</taxon>
    </lineage>
</organism>
<dbReference type="OrthoDB" id="184876at2759"/>
<comment type="similarity">
    <text evidence="1 4">Belongs to the GroES chaperonin family.</text>
</comment>
<dbReference type="STRING" id="1806994.A0A507BTU4"/>
<dbReference type="PANTHER" id="PTHR10772:SF0">
    <property type="entry name" value="10 KDA HEAT SHOCK PROTEIN, MITOCHONDRIAL"/>
    <property type="match status" value="1"/>
</dbReference>
<proteinExistence type="inferred from homology"/>
<dbReference type="GO" id="GO:0051087">
    <property type="term" value="F:protein-folding chaperone binding"/>
    <property type="evidence" value="ECO:0007669"/>
    <property type="project" value="TreeGrafter"/>
</dbReference>
<dbReference type="InterPro" id="IPR037124">
    <property type="entry name" value="Chaperonin_GroES_sf"/>
</dbReference>
<dbReference type="FunFam" id="2.30.33.40:FF:000002">
    <property type="entry name" value="10 kDa chaperonin, mitochondrial"/>
    <property type="match status" value="1"/>
</dbReference>
<dbReference type="Proteomes" id="UP000319731">
    <property type="component" value="Unassembled WGS sequence"/>
</dbReference>
<dbReference type="HAMAP" id="MF_00580">
    <property type="entry name" value="CH10"/>
    <property type="match status" value="1"/>
</dbReference>
<reference evidence="5 6" key="1">
    <citation type="journal article" date="2019" name="Sci. Rep.">
        <title>Comparative genomics of chytrid fungi reveal insights into the obligate biotrophic and pathogenic lifestyle of Synchytrium endobioticum.</title>
        <authorList>
            <person name="van de Vossenberg B.T.L.H."/>
            <person name="Warris S."/>
            <person name="Nguyen H.D.T."/>
            <person name="van Gent-Pelzer M.P.E."/>
            <person name="Joly D.L."/>
            <person name="van de Geest H.C."/>
            <person name="Bonants P.J.M."/>
            <person name="Smith D.S."/>
            <person name="Levesque C.A."/>
            <person name="van der Lee T.A.J."/>
        </authorList>
    </citation>
    <scope>NUCLEOTIDE SEQUENCE [LARGE SCALE GENOMIC DNA]</scope>
    <source>
        <strain evidence="5 6">JEL517</strain>
    </source>
</reference>
<evidence type="ECO:0000313" key="5">
    <source>
        <dbReference type="EMBL" id="TPX30479.1"/>
    </source>
</evidence>
<evidence type="ECO:0000256" key="3">
    <source>
        <dbReference type="ARBA" id="ARBA00056825"/>
    </source>
</evidence>
<dbReference type="GO" id="GO:0051082">
    <property type="term" value="F:unfolded protein binding"/>
    <property type="evidence" value="ECO:0007669"/>
    <property type="project" value="TreeGrafter"/>
</dbReference>
<dbReference type="SUPFAM" id="SSF50129">
    <property type="entry name" value="GroES-like"/>
    <property type="match status" value="1"/>
</dbReference>
<comment type="function">
    <text evidence="3">Eukaryotic CPN10 homolog which is essential for mitochondrial protein biogenesis, together with CPN60. Binds to CPN60 in the presence of Mg-ATP and suppresses the ATPase activity of the latter.</text>
</comment>
<gene>
    <name evidence="5" type="ORF">SmJEL517_g05960</name>
</gene>
<protein>
    <recommendedName>
        <fullName evidence="7">Chaperonin GroES</fullName>
    </recommendedName>
</protein>
<dbReference type="EMBL" id="QEAO01000068">
    <property type="protein sequence ID" value="TPX30479.1"/>
    <property type="molecule type" value="Genomic_DNA"/>
</dbReference>
<dbReference type="GO" id="GO:0044183">
    <property type="term" value="F:protein folding chaperone"/>
    <property type="evidence" value="ECO:0007669"/>
    <property type="project" value="InterPro"/>
</dbReference>
<evidence type="ECO:0000256" key="2">
    <source>
        <dbReference type="ARBA" id="ARBA00023186"/>
    </source>
</evidence>
<dbReference type="Gene3D" id="2.30.33.40">
    <property type="entry name" value="GroES chaperonin"/>
    <property type="match status" value="1"/>
</dbReference>
<sequence length="155" mass="17196">MDRWRIRVYLEFYVIIRVFVSTRPVIMQQTGEKDANAPRDASTATTALGNRSNTHFDASKKLIPLFDRILVTRVKAAERTASGLFIPEKAQETLNEGLVVAVGQGAPDKDGVVKPMSIKEGDRILLPPYGGNTIKLGADEFMIFKETEILAKFAN</sequence>